<reference evidence="2" key="1">
    <citation type="thesis" date="2020" institute="ProQuest LLC" country="789 East Eisenhower Parkway, Ann Arbor, MI, USA">
        <title>Comparative Genomics and Chromosome Evolution.</title>
        <authorList>
            <person name="Mudd A.B."/>
        </authorList>
    </citation>
    <scope>NUCLEOTIDE SEQUENCE</scope>
    <source>
        <strain evidence="2">HN-11 Male</strain>
        <tissue evidence="2">Kidney and liver</tissue>
    </source>
</reference>
<gene>
    <name evidence="2" type="ORF">GDO78_019153</name>
</gene>
<keyword evidence="3" id="KW-1185">Reference proteome</keyword>
<name>A0A8J6E6G4_ELECQ</name>
<dbReference type="AlphaFoldDB" id="A0A8J6E6G4"/>
<keyword evidence="1" id="KW-1133">Transmembrane helix</keyword>
<keyword evidence="1" id="KW-0472">Membrane</keyword>
<organism evidence="2 3">
    <name type="scientific">Eleutherodactylus coqui</name>
    <name type="common">Puerto Rican coqui</name>
    <dbReference type="NCBI Taxonomy" id="57060"/>
    <lineage>
        <taxon>Eukaryota</taxon>
        <taxon>Metazoa</taxon>
        <taxon>Chordata</taxon>
        <taxon>Craniata</taxon>
        <taxon>Vertebrata</taxon>
        <taxon>Euteleostomi</taxon>
        <taxon>Amphibia</taxon>
        <taxon>Batrachia</taxon>
        <taxon>Anura</taxon>
        <taxon>Neobatrachia</taxon>
        <taxon>Hyloidea</taxon>
        <taxon>Eleutherodactylidae</taxon>
        <taxon>Eleutherodactylinae</taxon>
        <taxon>Eleutherodactylus</taxon>
        <taxon>Eleutherodactylus</taxon>
    </lineage>
</organism>
<evidence type="ECO:0000313" key="2">
    <source>
        <dbReference type="EMBL" id="KAG9464950.1"/>
    </source>
</evidence>
<keyword evidence="1" id="KW-0812">Transmembrane</keyword>
<proteinExistence type="predicted"/>
<accession>A0A8J6E6G4</accession>
<protein>
    <submittedName>
        <fullName evidence="2">Uncharacterized protein</fullName>
    </submittedName>
</protein>
<evidence type="ECO:0000313" key="3">
    <source>
        <dbReference type="Proteomes" id="UP000770717"/>
    </source>
</evidence>
<comment type="caution">
    <text evidence="2">The sequence shown here is derived from an EMBL/GenBank/DDBJ whole genome shotgun (WGS) entry which is preliminary data.</text>
</comment>
<evidence type="ECO:0000256" key="1">
    <source>
        <dbReference type="SAM" id="Phobius"/>
    </source>
</evidence>
<sequence>MSLRSPDNAPPHHCCHHVHEPAGGDSEVMLSALFTLSNKVIVFITHLFYYFTIGFSDICCIVAVLRVELLFKGVLKGRSDRLKCFLKGCECFNIRSNTLGIPHRDRSDASQGPVRVSTSWSSSTRTCDFCCE</sequence>
<dbReference type="Proteomes" id="UP000770717">
    <property type="component" value="Unassembled WGS sequence"/>
</dbReference>
<feature type="transmembrane region" description="Helical" evidence="1">
    <location>
        <begin position="47"/>
        <end position="71"/>
    </location>
</feature>
<dbReference type="EMBL" id="WNTK01003685">
    <property type="protein sequence ID" value="KAG9464950.1"/>
    <property type="molecule type" value="Genomic_DNA"/>
</dbReference>